<reference evidence="4" key="1">
    <citation type="journal article" date="2019" name="Int. J. Syst. Evol. Microbiol.">
        <title>The Global Catalogue of Microorganisms (GCM) 10K type strain sequencing project: providing services to taxonomists for standard genome sequencing and annotation.</title>
        <authorList>
            <consortium name="The Broad Institute Genomics Platform"/>
            <consortium name="The Broad Institute Genome Sequencing Center for Infectious Disease"/>
            <person name="Wu L."/>
            <person name="Ma J."/>
        </authorList>
    </citation>
    <scope>NUCLEOTIDE SEQUENCE [LARGE SCALE GENOMIC DNA]</scope>
    <source>
        <strain evidence="4">CGMCC 1.12922</strain>
    </source>
</reference>
<proteinExistence type="predicted"/>
<feature type="signal peptide" evidence="2">
    <location>
        <begin position="1"/>
        <end position="31"/>
    </location>
</feature>
<accession>A0ABQ1QKP7</accession>
<protein>
    <recommendedName>
        <fullName evidence="5">Secreted protein</fullName>
    </recommendedName>
</protein>
<evidence type="ECO:0000256" key="1">
    <source>
        <dbReference type="SAM" id="MobiDB-lite"/>
    </source>
</evidence>
<dbReference type="EMBL" id="BMGI01000002">
    <property type="protein sequence ID" value="GGD30977.1"/>
    <property type="molecule type" value="Genomic_DNA"/>
</dbReference>
<name>A0ABQ1QKP7_9RHOB</name>
<evidence type="ECO:0000313" key="4">
    <source>
        <dbReference type="Proteomes" id="UP000617355"/>
    </source>
</evidence>
<comment type="caution">
    <text evidence="3">The sequence shown here is derived from an EMBL/GenBank/DDBJ whole genome shotgun (WGS) entry which is preliminary data.</text>
</comment>
<feature type="region of interest" description="Disordered" evidence="1">
    <location>
        <begin position="143"/>
        <end position="186"/>
    </location>
</feature>
<organism evidence="3 4">
    <name type="scientific">Sinisalibacter lacisalsi</name>
    <dbReference type="NCBI Taxonomy" id="1526570"/>
    <lineage>
        <taxon>Bacteria</taxon>
        <taxon>Pseudomonadati</taxon>
        <taxon>Pseudomonadota</taxon>
        <taxon>Alphaproteobacteria</taxon>
        <taxon>Rhodobacterales</taxon>
        <taxon>Roseobacteraceae</taxon>
        <taxon>Sinisalibacter</taxon>
    </lineage>
</organism>
<feature type="chain" id="PRO_5046612592" description="Secreted protein" evidence="2">
    <location>
        <begin position="32"/>
        <end position="186"/>
    </location>
</feature>
<keyword evidence="2" id="KW-0732">Signal</keyword>
<keyword evidence="4" id="KW-1185">Reference proteome</keyword>
<dbReference type="RefSeq" id="WP_188526905.1">
    <property type="nucleotide sequence ID" value="NZ_BMGI01000002.1"/>
</dbReference>
<dbReference type="Proteomes" id="UP000617355">
    <property type="component" value="Unassembled WGS sequence"/>
</dbReference>
<gene>
    <name evidence="3" type="ORF">GCM10011358_13780</name>
</gene>
<evidence type="ECO:0000313" key="3">
    <source>
        <dbReference type="EMBL" id="GGD30977.1"/>
    </source>
</evidence>
<evidence type="ECO:0008006" key="5">
    <source>
        <dbReference type="Google" id="ProtNLM"/>
    </source>
</evidence>
<sequence>MKRSYRNTCKTATTVSALAVAALIASGGALSAQTTFTVPTDICTWDWTSPATGQLLLALKDQDLLTHTTMEMAKTCPEKLCEINWQGYAVANGTLPGEMLCELGHRQLFFEPLIEGLAATCPAVAQTMTERLPEVYDSCGTWPRVEPGGTGAPRENGKLPNDDFENGFNGDSEPADEEPPELKPND</sequence>
<evidence type="ECO:0000256" key="2">
    <source>
        <dbReference type="SAM" id="SignalP"/>
    </source>
</evidence>